<evidence type="ECO:0000313" key="6">
    <source>
        <dbReference type="EMBL" id="GEN28368.1"/>
    </source>
</evidence>
<protein>
    <submittedName>
        <fullName evidence="6">Creatininase</fullName>
    </submittedName>
</protein>
<dbReference type="InterPro" id="IPR003785">
    <property type="entry name" value="Creatininase/forma_Hydrolase"/>
</dbReference>
<dbReference type="GO" id="GO:0046872">
    <property type="term" value="F:metal ion binding"/>
    <property type="evidence" value="ECO:0007669"/>
    <property type="project" value="UniProtKB-KW"/>
</dbReference>
<reference evidence="6 7" key="1">
    <citation type="submission" date="2019-07" db="EMBL/GenBank/DDBJ databases">
        <title>Whole genome shotgun sequence of Halomonas variabilis NBRC 102410.</title>
        <authorList>
            <person name="Hosoyama A."/>
            <person name="Uohara A."/>
            <person name="Ohji S."/>
            <person name="Ichikawa N."/>
        </authorList>
    </citation>
    <scope>NUCLEOTIDE SEQUENCE [LARGE SCALE GENOMIC DNA]</scope>
    <source>
        <strain evidence="6 7">NBRC 102410</strain>
    </source>
</reference>
<comment type="similarity">
    <text evidence="5">Belongs to the creatininase superfamily.</text>
</comment>
<evidence type="ECO:0000256" key="3">
    <source>
        <dbReference type="ARBA" id="ARBA00022801"/>
    </source>
</evidence>
<dbReference type="OrthoDB" id="9801445at2"/>
<sequence>MIHHWQTLTAPQLADFAQRDPVAVLVLGAIEQHGTHLPLATDLMIGEGLQAAMLEVLDPDLNVICLPPIAVGASDEHVSFPGTLSLPAPLAIATLEAYGDSLARAGIRRLVLLNSHGGNKAVMDLAGLTLRRRHGMRVVKATYTRLPALEGAIDADELRYGLHGGLLETAMMRYLAPSLVQLDDYTAAPTAAPQDAALVSAEGAAAFAWLAEDLSPHGVAGDATHASAELGEQLVQHYARQLAAVVAETAHLPPLTSHR</sequence>
<evidence type="ECO:0000313" key="7">
    <source>
        <dbReference type="Proteomes" id="UP000321303"/>
    </source>
</evidence>
<keyword evidence="4" id="KW-0862">Zinc</keyword>
<dbReference type="Pfam" id="PF02633">
    <property type="entry name" value="Creatininase"/>
    <property type="match status" value="1"/>
</dbReference>
<proteinExistence type="inferred from homology"/>
<evidence type="ECO:0000256" key="4">
    <source>
        <dbReference type="ARBA" id="ARBA00022833"/>
    </source>
</evidence>
<dbReference type="EMBL" id="BJXV01000010">
    <property type="protein sequence ID" value="GEN28368.1"/>
    <property type="molecule type" value="Genomic_DNA"/>
</dbReference>
<comment type="cofactor">
    <cofactor evidence="1">
        <name>Zn(2+)</name>
        <dbReference type="ChEBI" id="CHEBI:29105"/>
    </cofactor>
</comment>
<dbReference type="PANTHER" id="PTHR35005:SF1">
    <property type="entry name" value="2-AMINO-5-FORMYLAMINO-6-RIBOSYLAMINOPYRIMIDIN-4(3H)-ONE 5'-MONOPHOSPHATE DEFORMYLASE"/>
    <property type="match status" value="1"/>
</dbReference>
<organism evidence="6 7">
    <name type="scientific">Halovibrio variabilis</name>
    <dbReference type="NCBI Taxonomy" id="31910"/>
    <lineage>
        <taxon>Bacteria</taxon>
        <taxon>Pseudomonadati</taxon>
        <taxon>Pseudomonadota</taxon>
        <taxon>Gammaproteobacteria</taxon>
        <taxon>Oceanospirillales</taxon>
        <taxon>Halomonadaceae</taxon>
        <taxon>Halovibrio</taxon>
    </lineage>
</organism>
<keyword evidence="2" id="KW-0479">Metal-binding</keyword>
<keyword evidence="3" id="KW-0378">Hydrolase</keyword>
<dbReference type="GO" id="GO:0009231">
    <property type="term" value="P:riboflavin biosynthetic process"/>
    <property type="evidence" value="ECO:0007669"/>
    <property type="project" value="TreeGrafter"/>
</dbReference>
<evidence type="ECO:0000256" key="1">
    <source>
        <dbReference type="ARBA" id="ARBA00001947"/>
    </source>
</evidence>
<dbReference type="GO" id="GO:0016811">
    <property type="term" value="F:hydrolase activity, acting on carbon-nitrogen (but not peptide) bonds, in linear amides"/>
    <property type="evidence" value="ECO:0007669"/>
    <property type="project" value="TreeGrafter"/>
</dbReference>
<dbReference type="InterPro" id="IPR024087">
    <property type="entry name" value="Creatininase-like_sf"/>
</dbReference>
<accession>A0A511URQ2</accession>
<dbReference type="Gene3D" id="3.40.50.10310">
    <property type="entry name" value="Creatininase"/>
    <property type="match status" value="1"/>
</dbReference>
<comment type="caution">
    <text evidence="6">The sequence shown here is derived from an EMBL/GenBank/DDBJ whole genome shotgun (WGS) entry which is preliminary data.</text>
</comment>
<name>A0A511URQ2_9GAMM</name>
<dbReference type="Proteomes" id="UP000321303">
    <property type="component" value="Unassembled WGS sequence"/>
</dbReference>
<dbReference type="RefSeq" id="WP_146875262.1">
    <property type="nucleotide sequence ID" value="NZ_BJXV01000010.1"/>
</dbReference>
<evidence type="ECO:0000256" key="2">
    <source>
        <dbReference type="ARBA" id="ARBA00022723"/>
    </source>
</evidence>
<dbReference type="AlphaFoldDB" id="A0A511URQ2"/>
<gene>
    <name evidence="6" type="ORF">HVA01_20140</name>
</gene>
<keyword evidence="7" id="KW-1185">Reference proteome</keyword>
<dbReference type="SUPFAM" id="SSF102215">
    <property type="entry name" value="Creatininase"/>
    <property type="match status" value="1"/>
</dbReference>
<dbReference type="PANTHER" id="PTHR35005">
    <property type="entry name" value="3-DEHYDRO-SCYLLO-INOSOSE HYDROLASE"/>
    <property type="match status" value="1"/>
</dbReference>
<evidence type="ECO:0000256" key="5">
    <source>
        <dbReference type="ARBA" id="ARBA00024029"/>
    </source>
</evidence>